<sequence length="168" mass="17485">WPGTLRRAPRSGRWPSSTSTGCWPTCATACTTSSAGPSAGTPSSRPRSTTRRCARASLWRRPAHRTATSSTSPAGPSAAAPTRWRGSPGTACRRASCGCGTTATGARPGSPSRGCCAGWPPGDRSPWSSTTTPRSAPRTRRPATACCGPTGCPPDRRSPRRRRPRAAP</sequence>
<evidence type="ECO:0000313" key="2">
    <source>
        <dbReference type="EMBL" id="CAA9303158.1"/>
    </source>
</evidence>
<evidence type="ECO:0000256" key="1">
    <source>
        <dbReference type="SAM" id="MobiDB-lite"/>
    </source>
</evidence>
<reference evidence="2" key="1">
    <citation type="submission" date="2020-02" db="EMBL/GenBank/DDBJ databases">
        <authorList>
            <person name="Meier V. D."/>
        </authorList>
    </citation>
    <scope>NUCLEOTIDE SEQUENCE</scope>
    <source>
        <strain evidence="2">AVDCRST_MAG07</strain>
    </source>
</reference>
<name>A0A6J4KFD5_9ACTN</name>
<gene>
    <name evidence="2" type="ORF">AVDCRST_MAG07-1027</name>
</gene>
<proteinExistence type="predicted"/>
<protein>
    <submittedName>
        <fullName evidence="2">Uncharacterized protein</fullName>
    </submittedName>
</protein>
<feature type="compositionally biased region" description="Low complexity" evidence="1">
    <location>
        <begin position="124"/>
        <end position="136"/>
    </location>
</feature>
<feature type="compositionally biased region" description="Basic residues" evidence="1">
    <location>
        <begin position="158"/>
        <end position="168"/>
    </location>
</feature>
<feature type="compositionally biased region" description="Low complexity" evidence="1">
    <location>
        <begin position="66"/>
        <end position="82"/>
    </location>
</feature>
<organism evidence="2">
    <name type="scientific">uncultured Frankineae bacterium</name>
    <dbReference type="NCBI Taxonomy" id="437475"/>
    <lineage>
        <taxon>Bacteria</taxon>
        <taxon>Bacillati</taxon>
        <taxon>Actinomycetota</taxon>
        <taxon>Actinomycetes</taxon>
        <taxon>Frankiales</taxon>
        <taxon>environmental samples</taxon>
    </lineage>
</organism>
<dbReference type="EMBL" id="CADCUB010000001">
    <property type="protein sequence ID" value="CAA9303158.1"/>
    <property type="molecule type" value="Genomic_DNA"/>
</dbReference>
<feature type="region of interest" description="Disordered" evidence="1">
    <location>
        <begin position="1"/>
        <end position="168"/>
    </location>
</feature>
<accession>A0A6J4KFD5</accession>
<feature type="non-terminal residue" evidence="2">
    <location>
        <position position="168"/>
    </location>
</feature>
<feature type="non-terminal residue" evidence="2">
    <location>
        <position position="1"/>
    </location>
</feature>
<feature type="compositionally biased region" description="Low complexity" evidence="1">
    <location>
        <begin position="24"/>
        <end position="47"/>
    </location>
</feature>
<dbReference type="AlphaFoldDB" id="A0A6J4KFD5"/>